<dbReference type="AlphaFoldDB" id="A0A2I0KWH7"/>
<protein>
    <submittedName>
        <fullName evidence="3">Uncharacterized protein</fullName>
    </submittedName>
</protein>
<feature type="region of interest" description="Disordered" evidence="1">
    <location>
        <begin position="97"/>
        <end position="116"/>
    </location>
</feature>
<feature type="transmembrane region" description="Helical" evidence="2">
    <location>
        <begin position="170"/>
        <end position="191"/>
    </location>
</feature>
<feature type="transmembrane region" description="Helical" evidence="2">
    <location>
        <begin position="198"/>
        <end position="224"/>
    </location>
</feature>
<evidence type="ECO:0000256" key="1">
    <source>
        <dbReference type="SAM" id="MobiDB-lite"/>
    </source>
</evidence>
<sequence length="284" mass="31111">MPRESVLSRLGIRSGVNRPHSPIAPLCIVVFVPMSFYSAWNRWIAILNQRSLAGGDLGIRDRGFLSVSRRLSGRHSRPLKCHSGDLTDLFGSRRNDFPRPKSCGESGSTRETKSNSEGQSEVCSMVLVVLRCVQVRSRVPFARPWIGPPGALVYAALLPLPDLLESSSLLFASPLLPTATALFIVMCYLCSRPLPNSLLLLLVVLQASLLVVELLLSSILLASLKLVQLLLEPPPRAQVRCTCSPKVARAYGGRDLAEDGRVVLAATMGMRKNRRVKEKEQGMS</sequence>
<gene>
    <name evidence="3" type="ORF">CRG98_006881</name>
</gene>
<dbReference type="Proteomes" id="UP000233551">
    <property type="component" value="Unassembled WGS sequence"/>
</dbReference>
<evidence type="ECO:0000256" key="2">
    <source>
        <dbReference type="SAM" id="Phobius"/>
    </source>
</evidence>
<proteinExistence type="predicted"/>
<keyword evidence="4" id="KW-1185">Reference proteome</keyword>
<keyword evidence="2" id="KW-0472">Membrane</keyword>
<comment type="caution">
    <text evidence="3">The sequence shown here is derived from an EMBL/GenBank/DDBJ whole genome shotgun (WGS) entry which is preliminary data.</text>
</comment>
<reference evidence="3 4" key="1">
    <citation type="submission" date="2017-11" db="EMBL/GenBank/DDBJ databases">
        <title>De-novo sequencing of pomegranate (Punica granatum L.) genome.</title>
        <authorList>
            <person name="Akparov Z."/>
            <person name="Amiraslanov A."/>
            <person name="Hajiyeva S."/>
            <person name="Abbasov M."/>
            <person name="Kaur K."/>
            <person name="Hamwieh A."/>
            <person name="Solovyev V."/>
            <person name="Salamov A."/>
            <person name="Braich B."/>
            <person name="Kosarev P."/>
            <person name="Mahmoud A."/>
            <person name="Hajiyev E."/>
            <person name="Babayeva S."/>
            <person name="Izzatullayeva V."/>
            <person name="Mammadov A."/>
            <person name="Mammadov A."/>
            <person name="Sharifova S."/>
            <person name="Ojaghi J."/>
            <person name="Eynullazada K."/>
            <person name="Bayramov B."/>
            <person name="Abdulazimova A."/>
            <person name="Shahmuradov I."/>
        </authorList>
    </citation>
    <scope>NUCLEOTIDE SEQUENCE [LARGE SCALE GENOMIC DNA]</scope>
    <source>
        <strain evidence="4">cv. AG2017</strain>
        <tissue evidence="3">Leaf</tissue>
    </source>
</reference>
<name>A0A2I0KWH7_PUNGR</name>
<accession>A0A2I0KWH7</accession>
<evidence type="ECO:0000313" key="4">
    <source>
        <dbReference type="Proteomes" id="UP000233551"/>
    </source>
</evidence>
<dbReference type="EMBL" id="PGOL01000313">
    <property type="protein sequence ID" value="PKI72723.1"/>
    <property type="molecule type" value="Genomic_DNA"/>
</dbReference>
<evidence type="ECO:0000313" key="3">
    <source>
        <dbReference type="EMBL" id="PKI72723.1"/>
    </source>
</evidence>
<keyword evidence="2" id="KW-1133">Transmembrane helix</keyword>
<keyword evidence="2" id="KW-0812">Transmembrane</keyword>
<organism evidence="3 4">
    <name type="scientific">Punica granatum</name>
    <name type="common">Pomegranate</name>
    <dbReference type="NCBI Taxonomy" id="22663"/>
    <lineage>
        <taxon>Eukaryota</taxon>
        <taxon>Viridiplantae</taxon>
        <taxon>Streptophyta</taxon>
        <taxon>Embryophyta</taxon>
        <taxon>Tracheophyta</taxon>
        <taxon>Spermatophyta</taxon>
        <taxon>Magnoliopsida</taxon>
        <taxon>eudicotyledons</taxon>
        <taxon>Gunneridae</taxon>
        <taxon>Pentapetalae</taxon>
        <taxon>rosids</taxon>
        <taxon>malvids</taxon>
        <taxon>Myrtales</taxon>
        <taxon>Lythraceae</taxon>
        <taxon>Punica</taxon>
    </lineage>
</organism>